<evidence type="ECO:0000259" key="1">
    <source>
        <dbReference type="Pfam" id="PF12146"/>
    </source>
</evidence>
<evidence type="ECO:0000313" key="2">
    <source>
        <dbReference type="EMBL" id="MCQ8103108.1"/>
    </source>
</evidence>
<organism evidence="2 3">
    <name type="scientific">Methylomonas subterranea</name>
    <dbReference type="NCBI Taxonomy" id="2952225"/>
    <lineage>
        <taxon>Bacteria</taxon>
        <taxon>Pseudomonadati</taxon>
        <taxon>Pseudomonadota</taxon>
        <taxon>Gammaproteobacteria</taxon>
        <taxon>Methylococcales</taxon>
        <taxon>Methylococcaceae</taxon>
        <taxon>Methylomonas</taxon>
    </lineage>
</organism>
<feature type="domain" description="Serine aminopeptidase S33" evidence="1">
    <location>
        <begin position="24"/>
        <end position="163"/>
    </location>
</feature>
<dbReference type="Gene3D" id="3.40.50.1820">
    <property type="entry name" value="alpha/beta hydrolase"/>
    <property type="match status" value="1"/>
</dbReference>
<keyword evidence="2" id="KW-0378">Hydrolase</keyword>
<dbReference type="NCBIfam" id="TIGR03101">
    <property type="entry name" value="hydr2_PEP"/>
    <property type="match status" value="1"/>
</dbReference>
<reference evidence="2 3" key="1">
    <citation type="submission" date="2022-07" db="EMBL/GenBank/DDBJ databases">
        <title>Methylomonas rivi sp. nov., Methylomonas rosea sp. nov., Methylomonas aureus sp. nov. and Methylomonas subterranea sp. nov., four novel methanotrophs isolated from a freshwater creek and the deep terrestrial subsurface.</title>
        <authorList>
            <person name="Abin C."/>
            <person name="Sankaranarayanan K."/>
            <person name="Garner C."/>
            <person name="Sindelar R."/>
            <person name="Kotary K."/>
            <person name="Garner R."/>
            <person name="Barclay S."/>
            <person name="Lawson P."/>
            <person name="Krumholz L."/>
        </authorList>
    </citation>
    <scope>NUCLEOTIDE SEQUENCE [LARGE SCALE GENOMIC DNA]</scope>
    <source>
        <strain evidence="2 3">SURF-2</strain>
    </source>
</reference>
<dbReference type="EMBL" id="JANIBJ010000004">
    <property type="protein sequence ID" value="MCQ8103108.1"/>
    <property type="molecule type" value="Genomic_DNA"/>
</dbReference>
<proteinExistence type="predicted"/>
<dbReference type="InterPro" id="IPR017532">
    <property type="entry name" value="Hydrolase-2_PEP"/>
</dbReference>
<evidence type="ECO:0000313" key="3">
    <source>
        <dbReference type="Proteomes" id="UP001524499"/>
    </source>
</evidence>
<dbReference type="InterPro" id="IPR029058">
    <property type="entry name" value="AB_hydrolase_fold"/>
</dbReference>
<dbReference type="Pfam" id="PF12146">
    <property type="entry name" value="Hydrolase_4"/>
    <property type="match status" value="1"/>
</dbReference>
<accession>A0ABT1TCC3</accession>
<name>A0ABT1TCC3_9GAMM</name>
<dbReference type="Proteomes" id="UP001524499">
    <property type="component" value="Unassembled WGS sequence"/>
</dbReference>
<sequence length="272" mass="30102">MNPFFLESRSGTLFAVYISPSDSEPKGALVHVPAFAEEMNKSRHMVMLQANALSKLGYGVLILDLFGTGDSSGDFAEATWDFWLADLAEGVAWLKRQGIERVGLWGLRTGILLAMDYAKRNPDTISRMLAWQPVFNGDMFVTQFLRLRIAAAIMNNLAPQEKTGDLKRLLQQGQALEVAGYGLNPELMNPLMKLKFDPSALVSLNSFDVFEVVAAQNPQSSFVYLQAVDNLTNQGIPTTLTTVTGEQFWASQEISTAPALLTVTLEKVRLWH</sequence>
<comment type="caution">
    <text evidence="2">The sequence shown here is derived from an EMBL/GenBank/DDBJ whole genome shotgun (WGS) entry which is preliminary data.</text>
</comment>
<dbReference type="SUPFAM" id="SSF53474">
    <property type="entry name" value="alpha/beta-Hydrolases"/>
    <property type="match status" value="1"/>
</dbReference>
<protein>
    <submittedName>
        <fullName evidence="2">Hydrolase 2, exosortase A system-associated</fullName>
    </submittedName>
</protein>
<dbReference type="InterPro" id="IPR022742">
    <property type="entry name" value="Hydrolase_4"/>
</dbReference>
<keyword evidence="3" id="KW-1185">Reference proteome</keyword>
<dbReference type="GO" id="GO:0016787">
    <property type="term" value="F:hydrolase activity"/>
    <property type="evidence" value="ECO:0007669"/>
    <property type="project" value="UniProtKB-KW"/>
</dbReference>
<dbReference type="RefSeq" id="WP_256600777.1">
    <property type="nucleotide sequence ID" value="NZ_JANIBJ010000004.1"/>
</dbReference>
<gene>
    <name evidence="2" type="ORF">NP590_03220</name>
</gene>